<dbReference type="VEuPathDB" id="MicrosporidiaDB:CWI38_2577p0010"/>
<dbReference type="Proteomes" id="UP000292282">
    <property type="component" value="Unassembled WGS sequence"/>
</dbReference>
<proteinExistence type="predicted"/>
<protein>
    <submittedName>
        <fullName evidence="1">Uncharacterized protein</fullName>
    </submittedName>
</protein>
<dbReference type="AlphaFoldDB" id="A0A4Q9LEN6"/>
<evidence type="ECO:0000313" key="2">
    <source>
        <dbReference type="Proteomes" id="UP000292282"/>
    </source>
</evidence>
<accession>A0A4Q9LEN6</accession>
<keyword evidence="2" id="KW-1185">Reference proteome</keyword>
<sequence length="112" mass="12985">MEIKEGREGNLILPVIFKLATTNNSSKGFYTKNWCKKIEFERLKSLEKGKNILKNYSEKTSDYSRKINSGIVEIIRDISISKIIFDLRKSSYNLKILVTMAKGTVKLYFLKI</sequence>
<gene>
    <name evidence="1" type="ORF">CWI38_2577p0010</name>
</gene>
<feature type="non-terminal residue" evidence="1">
    <location>
        <position position="112"/>
    </location>
</feature>
<reference evidence="1 2" key="1">
    <citation type="submission" date="2017-12" db="EMBL/GenBank/DDBJ databases">
        <authorList>
            <person name="Pombert J.-F."/>
            <person name="Haag K.L."/>
            <person name="Ebert D."/>
        </authorList>
    </citation>
    <scope>NUCLEOTIDE SEQUENCE [LARGE SCALE GENOMIC DNA]</scope>
    <source>
        <strain evidence="1">IL-G-3</strain>
    </source>
</reference>
<organism evidence="1 2">
    <name type="scientific">Hamiltosporidium tvaerminnensis</name>
    <dbReference type="NCBI Taxonomy" id="1176355"/>
    <lineage>
        <taxon>Eukaryota</taxon>
        <taxon>Fungi</taxon>
        <taxon>Fungi incertae sedis</taxon>
        <taxon>Microsporidia</taxon>
        <taxon>Dubosqiidae</taxon>
        <taxon>Hamiltosporidium</taxon>
    </lineage>
</organism>
<comment type="caution">
    <text evidence="1">The sequence shown here is derived from an EMBL/GenBank/DDBJ whole genome shotgun (WGS) entry which is preliminary data.</text>
</comment>
<dbReference type="EMBL" id="PITK01002577">
    <property type="protein sequence ID" value="TBU06437.1"/>
    <property type="molecule type" value="Genomic_DNA"/>
</dbReference>
<name>A0A4Q9LEN6_9MICR</name>
<evidence type="ECO:0000313" key="1">
    <source>
        <dbReference type="EMBL" id="TBU06437.1"/>
    </source>
</evidence>